<keyword evidence="2 7" id="KW-0812">Transmembrane</keyword>
<feature type="transmembrane region" description="Helical" evidence="7">
    <location>
        <begin position="263"/>
        <end position="283"/>
    </location>
</feature>
<evidence type="ECO:0000256" key="2">
    <source>
        <dbReference type="ARBA" id="ARBA00022692"/>
    </source>
</evidence>
<comment type="caution">
    <text evidence="8">The sequence shown here is derived from an EMBL/GenBank/DDBJ whole genome shotgun (WGS) entry which is preliminary data.</text>
</comment>
<feature type="binding site" evidence="5">
    <location>
        <position position="329"/>
    </location>
    <ligand>
        <name>Zn(2+)</name>
        <dbReference type="ChEBI" id="CHEBI:29105"/>
    </ligand>
</feature>
<dbReference type="AlphaFoldDB" id="A0A261F4T5"/>
<comment type="subcellular location">
    <subcellularLocation>
        <location evidence="1">Membrane</location>
        <topology evidence="1">Multi-pass membrane protein</topology>
    </subcellularLocation>
</comment>
<evidence type="ECO:0000256" key="1">
    <source>
        <dbReference type="ARBA" id="ARBA00004141"/>
    </source>
</evidence>
<dbReference type="GO" id="GO:0046872">
    <property type="term" value="F:metal ion binding"/>
    <property type="evidence" value="ECO:0007669"/>
    <property type="project" value="UniProtKB-KW"/>
</dbReference>
<evidence type="ECO:0000256" key="6">
    <source>
        <dbReference type="SAM" id="MobiDB-lite"/>
    </source>
</evidence>
<evidence type="ECO:0000256" key="7">
    <source>
        <dbReference type="SAM" id="Phobius"/>
    </source>
</evidence>
<feature type="binding site" evidence="5">
    <location>
        <position position="325"/>
    </location>
    <ligand>
        <name>Zn(2+)</name>
        <dbReference type="ChEBI" id="CHEBI:29105"/>
    </ligand>
</feature>
<evidence type="ECO:0000313" key="8">
    <source>
        <dbReference type="EMBL" id="OZG53926.1"/>
    </source>
</evidence>
<protein>
    <submittedName>
        <fullName evidence="8">Hemolysin III</fullName>
    </submittedName>
</protein>
<dbReference type="Pfam" id="PF03006">
    <property type="entry name" value="HlyIII"/>
    <property type="match status" value="1"/>
</dbReference>
<evidence type="ECO:0000256" key="4">
    <source>
        <dbReference type="ARBA" id="ARBA00023136"/>
    </source>
</evidence>
<keyword evidence="3 7" id="KW-1133">Transmembrane helix</keyword>
<keyword evidence="9" id="KW-1185">Reference proteome</keyword>
<dbReference type="PANTHER" id="PTHR20855:SF3">
    <property type="entry name" value="LD03007P"/>
    <property type="match status" value="1"/>
</dbReference>
<accession>A0A261F4T5</accession>
<feature type="binding site" evidence="5">
    <location>
        <position position="194"/>
    </location>
    <ligand>
        <name>Zn(2+)</name>
        <dbReference type="ChEBI" id="CHEBI:29105"/>
    </ligand>
</feature>
<feature type="transmembrane region" description="Helical" evidence="7">
    <location>
        <begin position="235"/>
        <end position="256"/>
    </location>
</feature>
<evidence type="ECO:0000256" key="5">
    <source>
        <dbReference type="PIRSR" id="PIRSR604254-1"/>
    </source>
</evidence>
<dbReference type="InterPro" id="IPR004254">
    <property type="entry name" value="AdipoR/HlyIII-related"/>
</dbReference>
<feature type="compositionally biased region" description="Polar residues" evidence="6">
    <location>
        <begin position="1"/>
        <end position="15"/>
    </location>
</feature>
<gene>
    <name evidence="8" type="ORF">PSSU_0029</name>
</gene>
<proteinExistence type="predicted"/>
<sequence length="352" mass="38512">MPVNSTPTSGRTAPRTSQTATASMPTAATTTAITATVATNTAPAQDKPMISAKQQPHQYRRDLDHADPAVRRESTADRRAADLTAMKRLGSATHSDRASVRDLDQARKRRRTARKELKQAKREAIRRGLAIEPTDYLGEHHPRLRGWLHAIMFPLCIGATVTLICLAPAGVPKLACSLYAATSMMLFGISACLHLIHWHSRRKHDAMCAIDYSNIFLTIAGTNTPIALALPRQLIWPYLGIIWGLCIVGIVTHAVWKKGPDWFFTIIYCVLGLAVSVLLPLLWHAPAAGPAVCWLLMAGGACYIAGAVCFALRKPILAPGWFEYHEVFHLGTLLGWSCHCVAVYLVMLSPAL</sequence>
<keyword evidence="5" id="KW-0862">Zinc</keyword>
<dbReference type="RefSeq" id="WP_244569062.1">
    <property type="nucleotide sequence ID" value="NZ_MWWQ01000001.1"/>
</dbReference>
<dbReference type="Proteomes" id="UP000216454">
    <property type="component" value="Unassembled WGS sequence"/>
</dbReference>
<name>A0A261F4T5_9BIFI</name>
<feature type="transmembrane region" description="Helical" evidence="7">
    <location>
        <begin position="208"/>
        <end position="229"/>
    </location>
</feature>
<feature type="transmembrane region" description="Helical" evidence="7">
    <location>
        <begin position="177"/>
        <end position="196"/>
    </location>
</feature>
<reference evidence="8 9" key="1">
    <citation type="journal article" date="2017" name="BMC Genomics">
        <title>Comparative genomic and phylogenomic analyses of the Bifidobacteriaceae family.</title>
        <authorList>
            <person name="Lugli G.A."/>
            <person name="Milani C."/>
            <person name="Turroni F."/>
            <person name="Duranti S."/>
            <person name="Mancabelli L."/>
            <person name="Mangifesta M."/>
            <person name="Ferrario C."/>
            <person name="Modesto M."/>
            <person name="Mattarelli P."/>
            <person name="Jiri K."/>
            <person name="van Sinderen D."/>
            <person name="Ventura M."/>
        </authorList>
    </citation>
    <scope>NUCLEOTIDE SEQUENCE [LARGE SCALE GENOMIC DNA]</scope>
    <source>
        <strain evidence="8 9">DSM 24744</strain>
    </source>
</reference>
<keyword evidence="5" id="KW-0479">Metal-binding</keyword>
<organism evidence="8 9">
    <name type="scientific">Pseudoscardovia suis</name>
    <dbReference type="NCBI Taxonomy" id="987063"/>
    <lineage>
        <taxon>Bacteria</taxon>
        <taxon>Bacillati</taxon>
        <taxon>Actinomycetota</taxon>
        <taxon>Actinomycetes</taxon>
        <taxon>Bifidobacteriales</taxon>
        <taxon>Bifidobacteriaceae</taxon>
        <taxon>Pseudoscardovia</taxon>
    </lineage>
</organism>
<feature type="compositionally biased region" description="Basic and acidic residues" evidence="6">
    <location>
        <begin position="94"/>
        <end position="106"/>
    </location>
</feature>
<feature type="region of interest" description="Disordered" evidence="6">
    <location>
        <begin position="1"/>
        <end position="119"/>
    </location>
</feature>
<feature type="compositionally biased region" description="Low complexity" evidence="6">
    <location>
        <begin position="16"/>
        <end position="44"/>
    </location>
</feature>
<feature type="transmembrane region" description="Helical" evidence="7">
    <location>
        <begin position="147"/>
        <end position="171"/>
    </location>
</feature>
<dbReference type="EMBL" id="MWWQ01000001">
    <property type="protein sequence ID" value="OZG53926.1"/>
    <property type="molecule type" value="Genomic_DNA"/>
</dbReference>
<keyword evidence="4 7" id="KW-0472">Membrane</keyword>
<dbReference type="GO" id="GO:0016020">
    <property type="term" value="C:membrane"/>
    <property type="evidence" value="ECO:0007669"/>
    <property type="project" value="UniProtKB-SubCell"/>
</dbReference>
<feature type="compositionally biased region" description="Basic and acidic residues" evidence="6">
    <location>
        <begin position="59"/>
        <end position="81"/>
    </location>
</feature>
<feature type="transmembrane region" description="Helical" evidence="7">
    <location>
        <begin position="324"/>
        <end position="347"/>
    </location>
</feature>
<dbReference type="PANTHER" id="PTHR20855">
    <property type="entry name" value="ADIPOR/PROGESTIN RECEPTOR-RELATED"/>
    <property type="match status" value="1"/>
</dbReference>
<evidence type="ECO:0000313" key="9">
    <source>
        <dbReference type="Proteomes" id="UP000216454"/>
    </source>
</evidence>
<evidence type="ECO:0000256" key="3">
    <source>
        <dbReference type="ARBA" id="ARBA00022989"/>
    </source>
</evidence>
<feature type="transmembrane region" description="Helical" evidence="7">
    <location>
        <begin position="289"/>
        <end position="312"/>
    </location>
</feature>